<dbReference type="Gene3D" id="3.10.20.30">
    <property type="match status" value="1"/>
</dbReference>
<dbReference type="GO" id="GO:0046872">
    <property type="term" value="F:metal ion binding"/>
    <property type="evidence" value="ECO:0007669"/>
    <property type="project" value="UniProtKB-KW"/>
</dbReference>
<dbReference type="InterPro" id="IPR036884">
    <property type="entry name" value="2Fe-2S-bd_dom_sf"/>
</dbReference>
<keyword evidence="4" id="KW-0408">Iron</keyword>
<accession>A0A543CXA9</accession>
<dbReference type="InterPro" id="IPR002888">
    <property type="entry name" value="2Fe-2S-bd"/>
</dbReference>
<dbReference type="InterPro" id="IPR036010">
    <property type="entry name" value="2Fe-2S_ferredoxin-like_sf"/>
</dbReference>
<evidence type="ECO:0000313" key="9">
    <source>
        <dbReference type="EMBL" id="TQM01743.1"/>
    </source>
</evidence>
<dbReference type="SUPFAM" id="SSF47741">
    <property type="entry name" value="CO dehydrogenase ISP C-domain like"/>
    <property type="match status" value="1"/>
</dbReference>
<dbReference type="AlphaFoldDB" id="A0A543CXA9"/>
<dbReference type="PANTHER" id="PTHR45331">
    <property type="entry name" value="OXIDOREDUCTASE, IRON-SULPHUR BINDING SUBUNIT-RELATED-RELATED"/>
    <property type="match status" value="1"/>
</dbReference>
<dbReference type="SUPFAM" id="SSF54292">
    <property type="entry name" value="2Fe-2S ferredoxin-like"/>
    <property type="match status" value="1"/>
</dbReference>
<organism evidence="9 10">
    <name type="scientific">Pseudonocardia kunmingensis</name>
    <dbReference type="NCBI Taxonomy" id="630975"/>
    <lineage>
        <taxon>Bacteria</taxon>
        <taxon>Bacillati</taxon>
        <taxon>Actinomycetota</taxon>
        <taxon>Actinomycetes</taxon>
        <taxon>Pseudonocardiales</taxon>
        <taxon>Pseudonocardiaceae</taxon>
        <taxon>Pseudonocardia</taxon>
    </lineage>
</organism>
<dbReference type="EMBL" id="VFPA01000008">
    <property type="protein sequence ID" value="TQM01743.1"/>
    <property type="molecule type" value="Genomic_DNA"/>
</dbReference>
<evidence type="ECO:0000313" key="10">
    <source>
        <dbReference type="Proteomes" id="UP000315677"/>
    </source>
</evidence>
<comment type="caution">
    <text evidence="9">The sequence shown here is derived from an EMBL/GenBank/DDBJ whole genome shotgun (WGS) entry which is preliminary data.</text>
</comment>
<dbReference type="PROSITE" id="PS00197">
    <property type="entry name" value="2FE2S_FER_1"/>
    <property type="match status" value="1"/>
</dbReference>
<dbReference type="FunFam" id="1.10.150.120:FF:000003">
    <property type="entry name" value="Carbon monoxide dehydrogenase, small subunit"/>
    <property type="match status" value="1"/>
</dbReference>
<keyword evidence="7" id="KW-0472">Membrane</keyword>
<evidence type="ECO:0000256" key="7">
    <source>
        <dbReference type="SAM" id="Phobius"/>
    </source>
</evidence>
<evidence type="ECO:0000259" key="8">
    <source>
        <dbReference type="PROSITE" id="PS51085"/>
    </source>
</evidence>
<dbReference type="InterPro" id="IPR006311">
    <property type="entry name" value="TAT_signal"/>
</dbReference>
<dbReference type="GO" id="GO:0051537">
    <property type="term" value="F:2 iron, 2 sulfur cluster binding"/>
    <property type="evidence" value="ECO:0007669"/>
    <property type="project" value="UniProtKB-KW"/>
</dbReference>
<evidence type="ECO:0000256" key="3">
    <source>
        <dbReference type="ARBA" id="ARBA00023002"/>
    </source>
</evidence>
<dbReference type="NCBIfam" id="TIGR01409">
    <property type="entry name" value="TAT_signal_seq"/>
    <property type="match status" value="1"/>
</dbReference>
<dbReference type="CDD" id="cd00207">
    <property type="entry name" value="fer2"/>
    <property type="match status" value="1"/>
</dbReference>
<dbReference type="Gene3D" id="1.10.150.120">
    <property type="entry name" value="[2Fe-2S]-binding domain"/>
    <property type="match status" value="1"/>
</dbReference>
<dbReference type="FunFam" id="3.10.20.30:FF:000020">
    <property type="entry name" value="Xanthine dehydrogenase iron-sulfur subunit"/>
    <property type="match status" value="1"/>
</dbReference>
<evidence type="ECO:0000256" key="1">
    <source>
        <dbReference type="ARBA" id="ARBA00022714"/>
    </source>
</evidence>
<comment type="pathway">
    <text evidence="6">Alkaloid degradation; nicotine degradation.</text>
</comment>
<evidence type="ECO:0000256" key="6">
    <source>
        <dbReference type="ARBA" id="ARBA00060707"/>
    </source>
</evidence>
<dbReference type="Pfam" id="PF00111">
    <property type="entry name" value="Fer2"/>
    <property type="match status" value="1"/>
</dbReference>
<dbReference type="InterPro" id="IPR001041">
    <property type="entry name" value="2Fe-2S_ferredoxin-type"/>
</dbReference>
<dbReference type="PROSITE" id="PS51085">
    <property type="entry name" value="2FE2S_FER_2"/>
    <property type="match status" value="1"/>
</dbReference>
<dbReference type="PANTHER" id="PTHR45331:SF2">
    <property type="entry name" value="OXIDOREDUCTASE WITH IRON-SULFUR SUBUNIT"/>
    <property type="match status" value="1"/>
</dbReference>
<evidence type="ECO:0000256" key="2">
    <source>
        <dbReference type="ARBA" id="ARBA00022723"/>
    </source>
</evidence>
<dbReference type="InterPro" id="IPR012675">
    <property type="entry name" value="Beta-grasp_dom_sf"/>
</dbReference>
<keyword evidence="7" id="KW-0812">Transmembrane</keyword>
<dbReference type="Pfam" id="PF01799">
    <property type="entry name" value="Fer2_2"/>
    <property type="match status" value="1"/>
</dbReference>
<keyword evidence="3" id="KW-0560">Oxidoreductase</keyword>
<dbReference type="InterPro" id="IPR052914">
    <property type="entry name" value="Aldehyde_Oxdr_Iron-Sulfur"/>
</dbReference>
<protein>
    <submittedName>
        <fullName evidence="9">Xanthine dehydrogenase YagT iron-sulfur-binding subunit</fullName>
    </submittedName>
</protein>
<dbReference type="GO" id="GO:0016903">
    <property type="term" value="F:oxidoreductase activity, acting on the aldehyde or oxo group of donors"/>
    <property type="evidence" value="ECO:0007669"/>
    <property type="project" value="TreeGrafter"/>
</dbReference>
<name>A0A543CXA9_9PSEU</name>
<keyword evidence="7" id="KW-1133">Transmembrane helix</keyword>
<keyword evidence="10" id="KW-1185">Reference proteome</keyword>
<dbReference type="InterPro" id="IPR019546">
    <property type="entry name" value="TAT_signal_bac_arc"/>
</dbReference>
<feature type="transmembrane region" description="Helical" evidence="7">
    <location>
        <begin position="21"/>
        <end position="42"/>
    </location>
</feature>
<dbReference type="InterPro" id="IPR006058">
    <property type="entry name" value="2Fe2S_fd_BS"/>
</dbReference>
<proteinExistence type="predicted"/>
<feature type="domain" description="2Fe-2S ferredoxin-type" evidence="8">
    <location>
        <begin position="58"/>
        <end position="134"/>
    </location>
</feature>
<keyword evidence="2" id="KW-0479">Metal-binding</keyword>
<evidence type="ECO:0000256" key="4">
    <source>
        <dbReference type="ARBA" id="ARBA00023004"/>
    </source>
</evidence>
<dbReference type="Proteomes" id="UP000315677">
    <property type="component" value="Unassembled WGS sequence"/>
</dbReference>
<dbReference type="PROSITE" id="PS51318">
    <property type="entry name" value="TAT"/>
    <property type="match status" value="1"/>
</dbReference>
<keyword evidence="1" id="KW-0001">2Fe-2S</keyword>
<reference evidence="9 10" key="1">
    <citation type="submission" date="2019-06" db="EMBL/GenBank/DDBJ databases">
        <title>Sequencing the genomes of 1000 actinobacteria strains.</title>
        <authorList>
            <person name="Klenk H.-P."/>
        </authorList>
    </citation>
    <scope>NUCLEOTIDE SEQUENCE [LARGE SCALE GENOMIC DNA]</scope>
    <source>
        <strain evidence="9 10">DSM 45301</strain>
    </source>
</reference>
<evidence type="ECO:0000256" key="5">
    <source>
        <dbReference type="ARBA" id="ARBA00023014"/>
    </source>
</evidence>
<sequence>MPSTDRSRGRPRGARNLSRRWFLGGAGAVAAGAAVVVAPRVVENVNTPTVSTPGENLVELTLRVNGDQVRLQTDPRATLLDTLRERLALTGTKKGCDRGQCGACTVQVDGRRVLSCLTLAATLDSTEVATIEGLADGDELHPMQQAFIDHDGFQCGFCTPGQIMSAVSLVEEGRAGSDEEIREGMSGNICRCSAYPGIVEAVRSGREVMG</sequence>
<dbReference type="Pfam" id="PF10518">
    <property type="entry name" value="TAT_signal"/>
    <property type="match status" value="1"/>
</dbReference>
<dbReference type="OrthoDB" id="159930at2"/>
<gene>
    <name evidence="9" type="ORF">FB558_8257</name>
</gene>
<keyword evidence="5" id="KW-0411">Iron-sulfur</keyword>